<feature type="transmembrane region" description="Helical" evidence="2">
    <location>
        <begin position="155"/>
        <end position="176"/>
    </location>
</feature>
<dbReference type="EMBL" id="BAAANK010000001">
    <property type="protein sequence ID" value="GAA1824409.1"/>
    <property type="molecule type" value="Genomic_DNA"/>
</dbReference>
<dbReference type="InterPro" id="IPR014509">
    <property type="entry name" value="YjdF-like"/>
</dbReference>
<keyword evidence="2" id="KW-1133">Transmembrane helix</keyword>
<evidence type="ECO:0000256" key="1">
    <source>
        <dbReference type="SAM" id="MobiDB-lite"/>
    </source>
</evidence>
<evidence type="ECO:0008006" key="5">
    <source>
        <dbReference type="Google" id="ProtNLM"/>
    </source>
</evidence>
<evidence type="ECO:0000313" key="4">
    <source>
        <dbReference type="Proteomes" id="UP001501746"/>
    </source>
</evidence>
<organism evidence="3 4">
    <name type="scientific">Agromyces salentinus</name>
    <dbReference type="NCBI Taxonomy" id="269421"/>
    <lineage>
        <taxon>Bacteria</taxon>
        <taxon>Bacillati</taxon>
        <taxon>Actinomycetota</taxon>
        <taxon>Actinomycetes</taxon>
        <taxon>Micrococcales</taxon>
        <taxon>Microbacteriaceae</taxon>
        <taxon>Agromyces</taxon>
    </lineage>
</organism>
<sequence length="236" mass="24335">MGRPDGTRRRPHDSAAPEDAAPDERSTGAERLLADLRRPPRGPGLIAADALRLAGGIGVIVAALWWSATDAGVLAFVLPGLLLPRMLGARPAFDLAACAILLIAGWSNVIGLYASVAWWDLVVHFACTGVLAALLAILLARFGAVSSPDDDRGSVAGTAVVTTLVGLALGALWEMVEWFGHAFISDRIFVAYEDTIADLALGGLGAVAAGFAVARLPLTSTSAVGADDAGTDSLER</sequence>
<dbReference type="Proteomes" id="UP001501746">
    <property type="component" value="Unassembled WGS sequence"/>
</dbReference>
<dbReference type="RefSeq" id="WP_246205136.1">
    <property type="nucleotide sequence ID" value="NZ_BAAANK010000001.1"/>
</dbReference>
<keyword evidence="2" id="KW-0812">Transmembrane</keyword>
<proteinExistence type="predicted"/>
<dbReference type="Pfam" id="PF09997">
    <property type="entry name" value="DUF2238"/>
    <property type="match status" value="1"/>
</dbReference>
<feature type="transmembrane region" description="Helical" evidence="2">
    <location>
        <begin position="122"/>
        <end position="143"/>
    </location>
</feature>
<name>A0ABN2MFD9_9MICO</name>
<accession>A0ABN2MFD9</accession>
<comment type="caution">
    <text evidence="3">The sequence shown here is derived from an EMBL/GenBank/DDBJ whole genome shotgun (WGS) entry which is preliminary data.</text>
</comment>
<keyword evidence="4" id="KW-1185">Reference proteome</keyword>
<feature type="transmembrane region" description="Helical" evidence="2">
    <location>
        <begin position="95"/>
        <end position="116"/>
    </location>
</feature>
<feature type="compositionally biased region" description="Basic and acidic residues" evidence="1">
    <location>
        <begin position="1"/>
        <end position="15"/>
    </location>
</feature>
<protein>
    <recommendedName>
        <fullName evidence="5">DUF2238 domain-containing protein</fullName>
    </recommendedName>
</protein>
<keyword evidence="2" id="KW-0472">Membrane</keyword>
<evidence type="ECO:0000256" key="2">
    <source>
        <dbReference type="SAM" id="Phobius"/>
    </source>
</evidence>
<feature type="transmembrane region" description="Helical" evidence="2">
    <location>
        <begin position="196"/>
        <end position="214"/>
    </location>
</feature>
<evidence type="ECO:0000313" key="3">
    <source>
        <dbReference type="EMBL" id="GAA1824409.1"/>
    </source>
</evidence>
<reference evidence="3 4" key="1">
    <citation type="journal article" date="2019" name="Int. J. Syst. Evol. Microbiol.">
        <title>The Global Catalogue of Microorganisms (GCM) 10K type strain sequencing project: providing services to taxonomists for standard genome sequencing and annotation.</title>
        <authorList>
            <consortium name="The Broad Institute Genomics Platform"/>
            <consortium name="The Broad Institute Genome Sequencing Center for Infectious Disease"/>
            <person name="Wu L."/>
            <person name="Ma J."/>
        </authorList>
    </citation>
    <scope>NUCLEOTIDE SEQUENCE [LARGE SCALE GENOMIC DNA]</scope>
    <source>
        <strain evidence="3 4">JCM 14323</strain>
    </source>
</reference>
<feature type="region of interest" description="Disordered" evidence="1">
    <location>
        <begin position="1"/>
        <end position="27"/>
    </location>
</feature>
<gene>
    <name evidence="3" type="ORF">GCM10009750_03990</name>
</gene>